<dbReference type="RefSeq" id="XP_012651604.1">
    <property type="nucleotide sequence ID" value="XM_012796150.1"/>
</dbReference>
<name>W7XL89_TETTS</name>
<dbReference type="Proteomes" id="UP000009168">
    <property type="component" value="Unassembled WGS sequence"/>
</dbReference>
<keyword evidence="2" id="KW-1185">Reference proteome</keyword>
<dbReference type="InParanoid" id="W7XL89"/>
<sequence>MATNQQQNQKAILLSKLIYLKKQEEKVKVLHLQSYSQPLWLDVKMLQLRQLRKTQALLFFNHHLTSKEKETIGDLAILLYKKIVLLLPGYQEFGGQFILIQMEQMNKQINQIISQKRDVLLLEWLQIQGVNQKYNGKSQIDHLFLNNIFIKLLVSIQKIQNYVFLFFI</sequence>
<protein>
    <submittedName>
        <fullName evidence="1">Uncharacterized protein</fullName>
    </submittedName>
</protein>
<dbReference type="EMBL" id="GG662806">
    <property type="protein sequence ID" value="EWS75869.1"/>
    <property type="molecule type" value="Genomic_DNA"/>
</dbReference>
<organism evidence="1 2">
    <name type="scientific">Tetrahymena thermophila (strain SB210)</name>
    <dbReference type="NCBI Taxonomy" id="312017"/>
    <lineage>
        <taxon>Eukaryota</taxon>
        <taxon>Sar</taxon>
        <taxon>Alveolata</taxon>
        <taxon>Ciliophora</taxon>
        <taxon>Intramacronucleata</taxon>
        <taxon>Oligohymenophorea</taxon>
        <taxon>Hymenostomatida</taxon>
        <taxon>Tetrahymenina</taxon>
        <taxon>Tetrahymenidae</taxon>
        <taxon>Tetrahymena</taxon>
    </lineage>
</organism>
<accession>W7XL89</accession>
<dbReference type="AlphaFoldDB" id="W7XL89"/>
<evidence type="ECO:0000313" key="2">
    <source>
        <dbReference type="Proteomes" id="UP000009168"/>
    </source>
</evidence>
<dbReference type="GeneID" id="24441561"/>
<reference evidence="2" key="1">
    <citation type="journal article" date="2006" name="PLoS Biol.">
        <title>Macronuclear genome sequence of the ciliate Tetrahymena thermophila, a model eukaryote.</title>
        <authorList>
            <person name="Eisen J.A."/>
            <person name="Coyne R.S."/>
            <person name="Wu M."/>
            <person name="Wu D."/>
            <person name="Thiagarajan M."/>
            <person name="Wortman J.R."/>
            <person name="Badger J.H."/>
            <person name="Ren Q."/>
            <person name="Amedeo P."/>
            <person name="Jones K.M."/>
            <person name="Tallon L.J."/>
            <person name="Delcher A.L."/>
            <person name="Salzberg S.L."/>
            <person name="Silva J.C."/>
            <person name="Haas B.J."/>
            <person name="Majoros W.H."/>
            <person name="Farzad M."/>
            <person name="Carlton J.M."/>
            <person name="Smith R.K. Jr."/>
            <person name="Garg J."/>
            <person name="Pearlman R.E."/>
            <person name="Karrer K.M."/>
            <person name="Sun L."/>
            <person name="Manning G."/>
            <person name="Elde N.C."/>
            <person name="Turkewitz A.P."/>
            <person name="Asai D.J."/>
            <person name="Wilkes D.E."/>
            <person name="Wang Y."/>
            <person name="Cai H."/>
            <person name="Collins K."/>
            <person name="Stewart B.A."/>
            <person name="Lee S.R."/>
            <person name="Wilamowska K."/>
            <person name="Weinberg Z."/>
            <person name="Ruzzo W.L."/>
            <person name="Wloga D."/>
            <person name="Gaertig J."/>
            <person name="Frankel J."/>
            <person name="Tsao C.-C."/>
            <person name="Gorovsky M.A."/>
            <person name="Keeling P.J."/>
            <person name="Waller R.F."/>
            <person name="Patron N.J."/>
            <person name="Cherry J.M."/>
            <person name="Stover N.A."/>
            <person name="Krieger C.J."/>
            <person name="del Toro C."/>
            <person name="Ryder H.F."/>
            <person name="Williamson S.C."/>
            <person name="Barbeau R.A."/>
            <person name="Hamilton E.P."/>
            <person name="Orias E."/>
        </authorList>
    </citation>
    <scope>NUCLEOTIDE SEQUENCE [LARGE SCALE GENOMIC DNA]</scope>
    <source>
        <strain evidence="2">SB210</strain>
    </source>
</reference>
<gene>
    <name evidence="1" type="ORF">TTHERM_001050619</name>
</gene>
<proteinExistence type="predicted"/>
<dbReference type="KEGG" id="tet:TTHERM_001050619"/>
<evidence type="ECO:0000313" key="1">
    <source>
        <dbReference type="EMBL" id="EWS75869.1"/>
    </source>
</evidence>